<accession>A0A1J5PY39</accession>
<dbReference type="SUPFAM" id="SSF53474">
    <property type="entry name" value="alpha/beta-Hydrolases"/>
    <property type="match status" value="1"/>
</dbReference>
<keyword evidence="2" id="KW-0547">Nucleotide-binding</keyword>
<dbReference type="PANTHER" id="PTHR43311">
    <property type="entry name" value="GLUTAMATE--TRNA LIGASE"/>
    <property type="match status" value="1"/>
</dbReference>
<dbReference type="NCBIfam" id="TIGR00464">
    <property type="entry name" value="gltX_bact"/>
    <property type="match status" value="1"/>
</dbReference>
<dbReference type="InterPro" id="IPR029058">
    <property type="entry name" value="AB_hydrolase_fold"/>
</dbReference>
<dbReference type="Gene3D" id="3.40.50.1820">
    <property type="entry name" value="alpha/beta hydrolase"/>
    <property type="match status" value="1"/>
</dbReference>
<evidence type="ECO:0000256" key="4">
    <source>
        <dbReference type="ARBA" id="ARBA00023146"/>
    </source>
</evidence>
<proteinExistence type="predicted"/>
<dbReference type="PANTHER" id="PTHR43311:SF2">
    <property type="entry name" value="GLUTAMATE--TRNA LIGASE, MITOCHONDRIAL-RELATED"/>
    <property type="match status" value="1"/>
</dbReference>
<organism evidence="7">
    <name type="scientific">mine drainage metagenome</name>
    <dbReference type="NCBI Taxonomy" id="410659"/>
    <lineage>
        <taxon>unclassified sequences</taxon>
        <taxon>metagenomes</taxon>
        <taxon>ecological metagenomes</taxon>
    </lineage>
</organism>
<dbReference type="InterPro" id="IPR049940">
    <property type="entry name" value="GluQ/Sye"/>
</dbReference>
<dbReference type="SUPFAM" id="SSF52374">
    <property type="entry name" value="Nucleotidylyl transferase"/>
    <property type="match status" value="1"/>
</dbReference>
<feature type="domain" description="Glutamyl/glutaminyl-tRNA synthetase class Ib catalytic" evidence="5">
    <location>
        <begin position="3"/>
        <end position="305"/>
    </location>
</feature>
<dbReference type="InterPro" id="IPR014729">
    <property type="entry name" value="Rossmann-like_a/b/a_fold"/>
</dbReference>
<evidence type="ECO:0000313" key="7">
    <source>
        <dbReference type="EMBL" id="OIQ76401.1"/>
    </source>
</evidence>
<evidence type="ECO:0000259" key="6">
    <source>
        <dbReference type="Pfam" id="PF01738"/>
    </source>
</evidence>
<dbReference type="PROSITE" id="PS00178">
    <property type="entry name" value="AA_TRNA_LIGASE_I"/>
    <property type="match status" value="1"/>
</dbReference>
<dbReference type="InterPro" id="IPR020058">
    <property type="entry name" value="Glu/Gln-tRNA-synth_Ib_cat-dom"/>
</dbReference>
<dbReference type="GO" id="GO:0016787">
    <property type="term" value="F:hydrolase activity"/>
    <property type="evidence" value="ECO:0007669"/>
    <property type="project" value="InterPro"/>
</dbReference>
<dbReference type="PRINTS" id="PR00987">
    <property type="entry name" value="TRNASYNTHGLU"/>
</dbReference>
<dbReference type="EC" id="6.1.1.17" evidence="7"/>
<dbReference type="GO" id="GO:0004818">
    <property type="term" value="F:glutamate-tRNA ligase activity"/>
    <property type="evidence" value="ECO:0007669"/>
    <property type="project" value="UniProtKB-EC"/>
</dbReference>
<dbReference type="AlphaFoldDB" id="A0A1J5PY39"/>
<evidence type="ECO:0000256" key="2">
    <source>
        <dbReference type="ARBA" id="ARBA00022741"/>
    </source>
</evidence>
<keyword evidence="3" id="KW-0067">ATP-binding</keyword>
<dbReference type="InterPro" id="IPR002925">
    <property type="entry name" value="Dienelactn_hydro"/>
</dbReference>
<dbReference type="InterPro" id="IPR001412">
    <property type="entry name" value="aa-tRNA-synth_I_CS"/>
</dbReference>
<dbReference type="InterPro" id="IPR004527">
    <property type="entry name" value="Glu-tRNA-ligase_bac/mito"/>
</dbReference>
<dbReference type="GO" id="GO:0006424">
    <property type="term" value="P:glutamyl-tRNA aminoacylation"/>
    <property type="evidence" value="ECO:0007669"/>
    <property type="project" value="InterPro"/>
</dbReference>
<keyword evidence="1 7" id="KW-0436">Ligase</keyword>
<reference evidence="7" key="1">
    <citation type="submission" date="2016-10" db="EMBL/GenBank/DDBJ databases">
        <title>Sequence of Gallionella enrichment culture.</title>
        <authorList>
            <person name="Poehlein A."/>
            <person name="Muehling M."/>
            <person name="Daniel R."/>
        </authorList>
    </citation>
    <scope>NUCLEOTIDE SEQUENCE</scope>
</reference>
<dbReference type="EMBL" id="MLJW01001879">
    <property type="protein sequence ID" value="OIQ76401.1"/>
    <property type="molecule type" value="Genomic_DNA"/>
</dbReference>
<evidence type="ECO:0000256" key="1">
    <source>
        <dbReference type="ARBA" id="ARBA00022598"/>
    </source>
</evidence>
<gene>
    <name evidence="7" type="primary">gltX_15</name>
    <name evidence="7" type="ORF">GALL_419180</name>
</gene>
<dbReference type="Pfam" id="PF01738">
    <property type="entry name" value="DLH"/>
    <property type="match status" value="1"/>
</dbReference>
<dbReference type="GO" id="GO:0005739">
    <property type="term" value="C:mitochondrion"/>
    <property type="evidence" value="ECO:0007669"/>
    <property type="project" value="TreeGrafter"/>
</dbReference>
<dbReference type="Gene3D" id="3.40.50.620">
    <property type="entry name" value="HUPs"/>
    <property type="match status" value="1"/>
</dbReference>
<dbReference type="InterPro" id="IPR000924">
    <property type="entry name" value="Glu/Gln-tRNA-synth"/>
</dbReference>
<evidence type="ECO:0000256" key="3">
    <source>
        <dbReference type="ARBA" id="ARBA00022840"/>
    </source>
</evidence>
<feature type="domain" description="Dienelactone hydrolase" evidence="6">
    <location>
        <begin position="319"/>
        <end position="514"/>
    </location>
</feature>
<name>A0A1J5PY39_9ZZZZ</name>
<dbReference type="Pfam" id="PF00749">
    <property type="entry name" value="tRNA-synt_1c"/>
    <property type="match status" value="1"/>
</dbReference>
<evidence type="ECO:0000259" key="5">
    <source>
        <dbReference type="Pfam" id="PF00749"/>
    </source>
</evidence>
<sequence>MTVTRFAPSPTGFIHVGNLRTALMNYMIARKAGGTFILRLDDTDQERSKQEYADGIMEDLEWLGLTWDRLEKQSLRLDRYAEAADDLRAKGRFYEVFETPVELDLKRKKQLNMHKPPVYDRAGLHLSAAEKDKLRAERAPYWRFLLDQERIEWTDGILGPISIDAASVSDPVMVKADGQWLYTFASSVDDSDMGVTHIVRGADHVTNTATQIQIIEALGGKVPAFAHHSLLTGPQGEALSKRLGTLSLRDLRAGGIEPMALLSLMARLGSSQPVELVGSLDELIEGFDLSSFGAAPTKFDADDLKPLTRAYVQGLPFAGMAERLAAAGYAVLVPDLFYRFGDYGPFDTATAFTTDSTRAQIMSMLQATTHDLTTRDNEAFIAALTEAGADKIGAVGYCMGGARALTLAVKYPDRVVAAASFHGGNLASDAPDSPHLGAASIKARLYIGCAGVDRSFPPEQSARLVEALREAEVDHTLENYTGMAHGWCVPDHGVYDAAGAERHWRHLLAFFGEAFA</sequence>
<comment type="caution">
    <text evidence="7">The sequence shown here is derived from an EMBL/GenBank/DDBJ whole genome shotgun (WGS) entry which is preliminary data.</text>
</comment>
<dbReference type="GO" id="GO:0005524">
    <property type="term" value="F:ATP binding"/>
    <property type="evidence" value="ECO:0007669"/>
    <property type="project" value="UniProtKB-KW"/>
</dbReference>
<protein>
    <submittedName>
        <fullName evidence="7">Glutamate--tRNA ligase</fullName>
        <ecNumber evidence="7">6.1.1.17</ecNumber>
    </submittedName>
</protein>
<keyword evidence="4" id="KW-0030">Aminoacyl-tRNA synthetase</keyword>